<feature type="chain" id="PRO_5034634990" description="Fibronectin type-III domain-containing protein" evidence="3">
    <location>
        <begin position="21"/>
        <end position="577"/>
    </location>
</feature>
<dbReference type="Pfam" id="PF09294">
    <property type="entry name" value="Interfer-bind"/>
    <property type="match status" value="1"/>
</dbReference>
<accession>A0A8C8SXJ4</accession>
<feature type="transmembrane region" description="Helical" evidence="2">
    <location>
        <begin position="226"/>
        <end position="253"/>
    </location>
</feature>
<dbReference type="CDD" id="cd00063">
    <property type="entry name" value="FN3"/>
    <property type="match status" value="1"/>
</dbReference>
<dbReference type="InterPro" id="IPR003961">
    <property type="entry name" value="FN3_dom"/>
</dbReference>
<evidence type="ECO:0000313" key="6">
    <source>
        <dbReference type="Proteomes" id="UP000694393"/>
    </source>
</evidence>
<name>A0A8C8SXJ4_9SAUR</name>
<evidence type="ECO:0000313" key="5">
    <source>
        <dbReference type="Ensembl" id="ENSPCEP00000025910.1"/>
    </source>
</evidence>
<dbReference type="GO" id="GO:0005886">
    <property type="term" value="C:plasma membrane"/>
    <property type="evidence" value="ECO:0007669"/>
    <property type="project" value="TreeGrafter"/>
</dbReference>
<dbReference type="Ensembl" id="ENSPCET00000026774.1">
    <property type="protein sequence ID" value="ENSPCEP00000025910.1"/>
    <property type="gene ID" value="ENSPCEG00000019474.1"/>
</dbReference>
<dbReference type="PROSITE" id="PS50853">
    <property type="entry name" value="FN3"/>
    <property type="match status" value="1"/>
</dbReference>
<dbReference type="SUPFAM" id="SSF49265">
    <property type="entry name" value="Fibronectin type III"/>
    <property type="match status" value="2"/>
</dbReference>
<sequence>MSAGHIGLLVALHSLQQILGRIPLPSPRNVTLLSKSFDMALTWLPGEGSPPDVLYTVRYRSLDSIQKWKKVQHCKNISQTTCNLTCGPDPYIKFNARVKALTAGRQSSWVESRFLTYHFDVQLAPPALDVNVMENTINVSATFPVPSCREPHFLSLAYDLDFWEAGTENKNRYNDNMKGNKVTISHLMFHGNYCMNARASFQPMEKKHSEFSKPVCMLLNSKAMGWNFPLTVAIPLLGLLFLSASAASVLYLCKQAAKRERRPQALDFSHFRAPGKILEKELNKKEFFEKDLFICTVTPAPEGRRRGSSAGNRVSLMASLLSLSEEEEEGDSGSFSLYSEMPRVLKRAPNCQGSSRSQQGPHLGSELGDSHLEGGSLPDLAGLGFSRFVWRETLAEEDTSGFQGNEKSFLSMGSSLAELFLTEARYPVTSAHGQRDMDMCPRHPFLQVSVLTESLTRNPPTEPCLPTRGFHYINHQQHRYPEPTVCAATQVSVDSNDFPLEEQLVCFRTLKIADDEGVASDSDSLTGCSVENPPPLSSVLSKTFETEMQEKGGSLQQESDPKFKFQGYQHVHYMPRN</sequence>
<dbReference type="InterPro" id="IPR050650">
    <property type="entry name" value="Type-II_Cytokine-TF_Rcpt"/>
</dbReference>
<feature type="signal peptide" evidence="3">
    <location>
        <begin position="1"/>
        <end position="20"/>
    </location>
</feature>
<keyword evidence="3" id="KW-0732">Signal</keyword>
<proteinExistence type="predicted"/>
<evidence type="ECO:0000259" key="4">
    <source>
        <dbReference type="PROSITE" id="PS50853"/>
    </source>
</evidence>
<feature type="region of interest" description="Disordered" evidence="1">
    <location>
        <begin position="348"/>
        <end position="373"/>
    </location>
</feature>
<keyword evidence="2" id="KW-0812">Transmembrane</keyword>
<dbReference type="Pfam" id="PF01108">
    <property type="entry name" value="Tissue_fac"/>
    <property type="match status" value="1"/>
</dbReference>
<dbReference type="GO" id="GO:0004896">
    <property type="term" value="F:cytokine receptor activity"/>
    <property type="evidence" value="ECO:0007669"/>
    <property type="project" value="TreeGrafter"/>
</dbReference>
<feature type="compositionally biased region" description="Polar residues" evidence="1">
    <location>
        <begin position="351"/>
        <end position="360"/>
    </location>
</feature>
<evidence type="ECO:0000256" key="3">
    <source>
        <dbReference type="SAM" id="SignalP"/>
    </source>
</evidence>
<dbReference type="InterPro" id="IPR036116">
    <property type="entry name" value="FN3_sf"/>
</dbReference>
<dbReference type="AlphaFoldDB" id="A0A8C8SXJ4"/>
<evidence type="ECO:0000256" key="1">
    <source>
        <dbReference type="SAM" id="MobiDB-lite"/>
    </source>
</evidence>
<evidence type="ECO:0000256" key="2">
    <source>
        <dbReference type="SAM" id="Phobius"/>
    </source>
</evidence>
<dbReference type="InterPro" id="IPR015373">
    <property type="entry name" value="Interferon/interleukin_rcp_dom"/>
</dbReference>
<feature type="domain" description="Fibronectin type-III" evidence="4">
    <location>
        <begin position="24"/>
        <end position="120"/>
    </location>
</feature>
<reference evidence="5" key="2">
    <citation type="submission" date="2025-09" db="UniProtKB">
        <authorList>
            <consortium name="Ensembl"/>
        </authorList>
    </citation>
    <scope>IDENTIFICATION</scope>
</reference>
<protein>
    <recommendedName>
        <fullName evidence="4">Fibronectin type-III domain-containing protein</fullName>
    </recommendedName>
</protein>
<keyword evidence="6" id="KW-1185">Reference proteome</keyword>
<organism evidence="5 6">
    <name type="scientific">Pelusios castaneus</name>
    <name type="common">West African mud turtle</name>
    <dbReference type="NCBI Taxonomy" id="367368"/>
    <lineage>
        <taxon>Eukaryota</taxon>
        <taxon>Metazoa</taxon>
        <taxon>Chordata</taxon>
        <taxon>Craniata</taxon>
        <taxon>Vertebrata</taxon>
        <taxon>Euteleostomi</taxon>
        <taxon>Archelosauria</taxon>
        <taxon>Testudinata</taxon>
        <taxon>Testudines</taxon>
        <taxon>Pleurodira</taxon>
        <taxon>Pelomedusidae</taxon>
        <taxon>Pelusios</taxon>
    </lineage>
</organism>
<dbReference type="Gene3D" id="2.60.40.10">
    <property type="entry name" value="Immunoglobulins"/>
    <property type="match status" value="2"/>
</dbReference>
<keyword evidence="2" id="KW-1133">Transmembrane helix</keyword>
<dbReference type="PANTHER" id="PTHR20859">
    <property type="entry name" value="INTERFERON/INTERLEUKIN RECEPTOR"/>
    <property type="match status" value="1"/>
</dbReference>
<keyword evidence="2" id="KW-0472">Membrane</keyword>
<dbReference type="Proteomes" id="UP000694393">
    <property type="component" value="Unplaced"/>
</dbReference>
<reference evidence="5" key="1">
    <citation type="submission" date="2025-08" db="UniProtKB">
        <authorList>
            <consortium name="Ensembl"/>
        </authorList>
    </citation>
    <scope>IDENTIFICATION</scope>
</reference>
<dbReference type="InterPro" id="IPR013783">
    <property type="entry name" value="Ig-like_fold"/>
</dbReference>
<dbReference type="PANTHER" id="PTHR20859:SF55">
    <property type="entry name" value="INTERFERON LAMBDA RECEPTOR 1"/>
    <property type="match status" value="1"/>
</dbReference>